<feature type="transmembrane region" description="Helical" evidence="1">
    <location>
        <begin position="107"/>
        <end position="125"/>
    </location>
</feature>
<gene>
    <name evidence="2" type="ORF">S03H2_29700</name>
</gene>
<proteinExistence type="predicted"/>
<dbReference type="AlphaFoldDB" id="X1H0F5"/>
<organism evidence="2">
    <name type="scientific">marine sediment metagenome</name>
    <dbReference type="NCBI Taxonomy" id="412755"/>
    <lineage>
        <taxon>unclassified sequences</taxon>
        <taxon>metagenomes</taxon>
        <taxon>ecological metagenomes</taxon>
    </lineage>
</organism>
<protein>
    <submittedName>
        <fullName evidence="2">Uncharacterized protein</fullName>
    </submittedName>
</protein>
<sequence>MGGKKTTEPKFTDILTQDEKIENYNKALSILLQTVPKEEHCDFENKWKGIINKLEYKPIKSPLETFLLNQELPIDDFPITVGDLKKIRDNLTHGSINKVKPTKLEKANIFLYRIAGILILNLLGLKDWELDMNLK</sequence>
<keyword evidence="1" id="KW-0472">Membrane</keyword>
<dbReference type="EMBL" id="BARU01017938">
    <property type="protein sequence ID" value="GAH50570.1"/>
    <property type="molecule type" value="Genomic_DNA"/>
</dbReference>
<evidence type="ECO:0000313" key="2">
    <source>
        <dbReference type="EMBL" id="GAH50570.1"/>
    </source>
</evidence>
<name>X1H0F5_9ZZZZ</name>
<reference evidence="2" key="1">
    <citation type="journal article" date="2014" name="Front. Microbiol.">
        <title>High frequency of phylogenetically diverse reductive dehalogenase-homologous genes in deep subseafloor sedimentary metagenomes.</title>
        <authorList>
            <person name="Kawai M."/>
            <person name="Futagami T."/>
            <person name="Toyoda A."/>
            <person name="Takaki Y."/>
            <person name="Nishi S."/>
            <person name="Hori S."/>
            <person name="Arai W."/>
            <person name="Tsubouchi T."/>
            <person name="Morono Y."/>
            <person name="Uchiyama I."/>
            <person name="Ito T."/>
            <person name="Fujiyama A."/>
            <person name="Inagaki F."/>
            <person name="Takami H."/>
        </authorList>
    </citation>
    <scope>NUCLEOTIDE SEQUENCE</scope>
    <source>
        <strain evidence="2">Expedition CK06-06</strain>
    </source>
</reference>
<comment type="caution">
    <text evidence="2">The sequence shown here is derived from an EMBL/GenBank/DDBJ whole genome shotgun (WGS) entry which is preliminary data.</text>
</comment>
<evidence type="ECO:0000256" key="1">
    <source>
        <dbReference type="SAM" id="Phobius"/>
    </source>
</evidence>
<keyword evidence="1" id="KW-0812">Transmembrane</keyword>
<keyword evidence="1" id="KW-1133">Transmembrane helix</keyword>
<accession>X1H0F5</accession>